<name>A0ABU8NA07_9PSEU</name>
<dbReference type="RefSeq" id="WP_337716549.1">
    <property type="nucleotide sequence ID" value="NZ_JBBEGL010000006.1"/>
</dbReference>
<reference evidence="2 3" key="1">
    <citation type="submission" date="2024-03" db="EMBL/GenBank/DDBJ databases">
        <title>Actinomycetospora sp. OC33-EN06, a novel actinomycete isolated from wild orchid (Aerides multiflora).</title>
        <authorList>
            <person name="Suriyachadkun C."/>
        </authorList>
    </citation>
    <scope>NUCLEOTIDE SEQUENCE [LARGE SCALE GENOMIC DNA]</scope>
    <source>
        <strain evidence="2 3">OC33-EN06</strain>
    </source>
</reference>
<feature type="transmembrane region" description="Helical" evidence="1">
    <location>
        <begin position="45"/>
        <end position="67"/>
    </location>
</feature>
<comment type="caution">
    <text evidence="2">The sequence shown here is derived from an EMBL/GenBank/DDBJ whole genome shotgun (WGS) entry which is preliminary data.</text>
</comment>
<dbReference type="Proteomes" id="UP001370100">
    <property type="component" value="Unassembled WGS sequence"/>
</dbReference>
<dbReference type="EMBL" id="JBBEGL010000006">
    <property type="protein sequence ID" value="MEJ2889212.1"/>
    <property type="molecule type" value="Genomic_DNA"/>
</dbReference>
<gene>
    <name evidence="2" type="ORF">WCD41_22325</name>
</gene>
<keyword evidence="1" id="KW-0472">Membrane</keyword>
<proteinExistence type="predicted"/>
<feature type="transmembrane region" description="Helical" evidence="1">
    <location>
        <begin position="12"/>
        <end position="33"/>
    </location>
</feature>
<evidence type="ECO:0008006" key="4">
    <source>
        <dbReference type="Google" id="ProtNLM"/>
    </source>
</evidence>
<keyword evidence="3" id="KW-1185">Reference proteome</keyword>
<evidence type="ECO:0000313" key="3">
    <source>
        <dbReference type="Proteomes" id="UP001370100"/>
    </source>
</evidence>
<accession>A0ABU8NA07</accession>
<keyword evidence="1" id="KW-1133">Transmembrane helix</keyword>
<protein>
    <recommendedName>
        <fullName evidence="4">DUF4267 domain-containing protein</fullName>
    </recommendedName>
</protein>
<evidence type="ECO:0000256" key="1">
    <source>
        <dbReference type="SAM" id="Phobius"/>
    </source>
</evidence>
<sequence>MDESHVQRRARWALAIVRFVNGALGLLAPQFLASRVASQEPRSTAATYAFRMFGVRTVLLAIELLVVRGEGRRRALRRALVVHGSDTVSAAALALGHRVPPRTGALLTGISATNVVLALVALRPASRDDLLGIGEGGRGSLGRLGRLGGLW</sequence>
<keyword evidence="1" id="KW-0812">Transmembrane</keyword>
<organism evidence="2 3">
    <name type="scientific">Actinomycetospora aeridis</name>
    <dbReference type="NCBI Taxonomy" id="3129231"/>
    <lineage>
        <taxon>Bacteria</taxon>
        <taxon>Bacillati</taxon>
        <taxon>Actinomycetota</taxon>
        <taxon>Actinomycetes</taxon>
        <taxon>Pseudonocardiales</taxon>
        <taxon>Pseudonocardiaceae</taxon>
        <taxon>Actinomycetospora</taxon>
    </lineage>
</organism>
<evidence type="ECO:0000313" key="2">
    <source>
        <dbReference type="EMBL" id="MEJ2889212.1"/>
    </source>
</evidence>